<dbReference type="PROSITE" id="PS50885">
    <property type="entry name" value="HAMP"/>
    <property type="match status" value="1"/>
</dbReference>
<dbReference type="AlphaFoldDB" id="A0A2M8LTY1"/>
<dbReference type="InterPro" id="IPR052162">
    <property type="entry name" value="Sensor_kinase/Photoreceptor"/>
</dbReference>
<keyword evidence="7 15" id="KW-0418">Kinase</keyword>
<dbReference type="InterPro" id="IPR036097">
    <property type="entry name" value="HisK_dim/P_sf"/>
</dbReference>
<dbReference type="InterPro" id="IPR003594">
    <property type="entry name" value="HATPase_dom"/>
</dbReference>
<dbReference type="PRINTS" id="PR00344">
    <property type="entry name" value="BCTRLSENSOR"/>
</dbReference>
<feature type="domain" description="HAMP" evidence="14">
    <location>
        <begin position="192"/>
        <end position="244"/>
    </location>
</feature>
<dbReference type="SUPFAM" id="SSF47384">
    <property type="entry name" value="Homodimeric domain of signal transducing histidine kinase"/>
    <property type="match status" value="1"/>
</dbReference>
<gene>
    <name evidence="15" type="ORF">CUT44_23510</name>
</gene>
<dbReference type="Pfam" id="PF00512">
    <property type="entry name" value="HisKA"/>
    <property type="match status" value="1"/>
</dbReference>
<name>A0A2M8LTY1_9ACTN</name>
<dbReference type="Gene3D" id="3.30.565.10">
    <property type="entry name" value="Histidine kinase-like ATPase, C-terminal domain"/>
    <property type="match status" value="1"/>
</dbReference>
<dbReference type="FunFam" id="3.30.565.10:FF:000006">
    <property type="entry name" value="Sensor histidine kinase WalK"/>
    <property type="match status" value="1"/>
</dbReference>
<keyword evidence="6 12" id="KW-0812">Transmembrane</keyword>
<keyword evidence="12" id="KW-0472">Membrane</keyword>
<dbReference type="PANTHER" id="PTHR43304:SF1">
    <property type="entry name" value="PAC DOMAIN-CONTAINING PROTEIN"/>
    <property type="match status" value="1"/>
</dbReference>
<dbReference type="Pfam" id="PF02518">
    <property type="entry name" value="HATPase_c"/>
    <property type="match status" value="1"/>
</dbReference>
<evidence type="ECO:0000256" key="9">
    <source>
        <dbReference type="ARBA" id="ARBA00023012"/>
    </source>
</evidence>
<keyword evidence="4" id="KW-0597">Phosphoprotein</keyword>
<evidence type="ECO:0000256" key="8">
    <source>
        <dbReference type="ARBA" id="ARBA00022989"/>
    </source>
</evidence>
<dbReference type="SMART" id="SM00304">
    <property type="entry name" value="HAMP"/>
    <property type="match status" value="1"/>
</dbReference>
<dbReference type="Pfam" id="PF05227">
    <property type="entry name" value="CHASE3"/>
    <property type="match status" value="1"/>
</dbReference>
<feature type="coiled-coil region" evidence="10">
    <location>
        <begin position="250"/>
        <end position="277"/>
    </location>
</feature>
<dbReference type="InterPro" id="IPR003661">
    <property type="entry name" value="HisK_dim/P_dom"/>
</dbReference>
<keyword evidence="8 12" id="KW-1133">Transmembrane helix</keyword>
<feature type="region of interest" description="Disordered" evidence="11">
    <location>
        <begin position="489"/>
        <end position="534"/>
    </location>
</feature>
<dbReference type="CDD" id="cd06225">
    <property type="entry name" value="HAMP"/>
    <property type="match status" value="1"/>
</dbReference>
<dbReference type="Gene3D" id="6.10.340.10">
    <property type="match status" value="1"/>
</dbReference>
<dbReference type="Pfam" id="PF00672">
    <property type="entry name" value="HAMP"/>
    <property type="match status" value="1"/>
</dbReference>
<dbReference type="GO" id="GO:0000155">
    <property type="term" value="F:phosphorelay sensor kinase activity"/>
    <property type="evidence" value="ECO:0007669"/>
    <property type="project" value="InterPro"/>
</dbReference>
<dbReference type="PROSITE" id="PS50109">
    <property type="entry name" value="HIS_KIN"/>
    <property type="match status" value="1"/>
</dbReference>
<organism evidence="15 16">
    <name type="scientific">Streptomyces carminius</name>
    <dbReference type="NCBI Taxonomy" id="2665496"/>
    <lineage>
        <taxon>Bacteria</taxon>
        <taxon>Bacillati</taxon>
        <taxon>Actinomycetota</taxon>
        <taxon>Actinomycetes</taxon>
        <taxon>Kitasatosporales</taxon>
        <taxon>Streptomycetaceae</taxon>
        <taxon>Streptomyces</taxon>
    </lineage>
</organism>
<dbReference type="RefSeq" id="WP_100204061.1">
    <property type="nucleotide sequence ID" value="NZ_PGGW01000066.1"/>
</dbReference>
<feature type="compositionally biased region" description="Pro residues" evidence="11">
    <location>
        <begin position="494"/>
        <end position="518"/>
    </location>
</feature>
<dbReference type="PANTHER" id="PTHR43304">
    <property type="entry name" value="PHYTOCHROME-LIKE PROTEIN CPH1"/>
    <property type="match status" value="1"/>
</dbReference>
<evidence type="ECO:0000256" key="10">
    <source>
        <dbReference type="SAM" id="Coils"/>
    </source>
</evidence>
<comment type="subcellular location">
    <subcellularLocation>
        <location evidence="2">Cell membrane</location>
    </subcellularLocation>
</comment>
<sequence length="534" mass="59058">MLLLVIGCAMVGAELLSRTVERSDDLAGRIQPAQSAASQLQAALLDQETAVRGYALSGDEQFLEPYDQGVRDERRLLAELRPLVAPDRELADDLAAVSGGARQWRRMQAEPLIERVQKDEDISRDGQALQESRRQFDGLRALFDVQNRHFDEARDAGRAELLEIRRLRDWTFGVMLAAFIGTGVALAVLLNRMVERPLRRLRVASRRVAGGAFERRIRSHGPSDLRAVSAAVEDMRRRIVEELEATRSREELLARQAADLDAQAAELRRSNAELEQFAYVASHDLQEPLRKVAAFCQLLERRYGEVLDERGRQYIDFAVDGATRMQVLINDLLAFSRVGRAGEEPRTVPLDAALDRALANLAAAIEESGARIERPGRLPEVIGDPTTLTMLWQNLIGNAVKFRHPARPPRITVTARERDGRWLLGVADNGIGVPPEFAEKIFVIFQRLHSREEYEGTGIGLALCRKIVEQHGGRIELDTDRAEGARISFTLPAARPPAPRPEPPSPALPPSSSPSVPEPRPDGPGTAPPPGAPA</sequence>
<evidence type="ECO:0000256" key="7">
    <source>
        <dbReference type="ARBA" id="ARBA00022777"/>
    </source>
</evidence>
<keyword evidence="10" id="KW-0175">Coiled coil</keyword>
<dbReference type="Proteomes" id="UP000230407">
    <property type="component" value="Unassembled WGS sequence"/>
</dbReference>
<keyword evidence="5" id="KW-0808">Transferase</keyword>
<dbReference type="InterPro" id="IPR036890">
    <property type="entry name" value="HATPase_C_sf"/>
</dbReference>
<dbReference type="InterPro" id="IPR003660">
    <property type="entry name" value="HAMP_dom"/>
</dbReference>
<evidence type="ECO:0000313" key="15">
    <source>
        <dbReference type="EMBL" id="PJE95418.1"/>
    </source>
</evidence>
<evidence type="ECO:0000256" key="3">
    <source>
        <dbReference type="ARBA" id="ARBA00012438"/>
    </source>
</evidence>
<comment type="catalytic activity">
    <reaction evidence="1">
        <text>ATP + protein L-histidine = ADP + protein N-phospho-L-histidine.</text>
        <dbReference type="EC" id="2.7.13.3"/>
    </reaction>
</comment>
<dbReference type="GO" id="GO:0005886">
    <property type="term" value="C:plasma membrane"/>
    <property type="evidence" value="ECO:0007669"/>
    <property type="project" value="UniProtKB-SubCell"/>
</dbReference>
<evidence type="ECO:0000256" key="4">
    <source>
        <dbReference type="ARBA" id="ARBA00022553"/>
    </source>
</evidence>
<dbReference type="SUPFAM" id="SSF55874">
    <property type="entry name" value="ATPase domain of HSP90 chaperone/DNA topoisomerase II/histidine kinase"/>
    <property type="match status" value="1"/>
</dbReference>
<evidence type="ECO:0000259" key="13">
    <source>
        <dbReference type="PROSITE" id="PS50109"/>
    </source>
</evidence>
<evidence type="ECO:0000259" key="14">
    <source>
        <dbReference type="PROSITE" id="PS50885"/>
    </source>
</evidence>
<evidence type="ECO:0000256" key="11">
    <source>
        <dbReference type="SAM" id="MobiDB-lite"/>
    </source>
</evidence>
<evidence type="ECO:0000256" key="5">
    <source>
        <dbReference type="ARBA" id="ARBA00022679"/>
    </source>
</evidence>
<dbReference type="EC" id="2.7.13.3" evidence="3"/>
<dbReference type="InterPro" id="IPR005467">
    <property type="entry name" value="His_kinase_dom"/>
</dbReference>
<keyword evidence="16" id="KW-1185">Reference proteome</keyword>
<dbReference type="Gene3D" id="1.10.287.130">
    <property type="match status" value="1"/>
</dbReference>
<dbReference type="InterPro" id="IPR007891">
    <property type="entry name" value="CHASE3"/>
</dbReference>
<dbReference type="EMBL" id="PGGW01000066">
    <property type="protein sequence ID" value="PJE95418.1"/>
    <property type="molecule type" value="Genomic_DNA"/>
</dbReference>
<evidence type="ECO:0000256" key="12">
    <source>
        <dbReference type="SAM" id="Phobius"/>
    </source>
</evidence>
<protein>
    <recommendedName>
        <fullName evidence="3">histidine kinase</fullName>
        <ecNumber evidence="3">2.7.13.3</ecNumber>
    </recommendedName>
</protein>
<reference evidence="15 16" key="1">
    <citation type="submission" date="2017-11" db="EMBL/GenBank/DDBJ databases">
        <title>Streptomyces carmine sp. nov., a novel actinomycete isolated from Sophora alopecuroides in Xinjiang, China.</title>
        <authorList>
            <person name="Wang Y."/>
            <person name="Luo X."/>
            <person name="Wan C."/>
            <person name="Zhang L."/>
        </authorList>
    </citation>
    <scope>NUCLEOTIDE SEQUENCE [LARGE SCALE GENOMIC DNA]</scope>
    <source>
        <strain evidence="15 16">TRM SA0054</strain>
    </source>
</reference>
<evidence type="ECO:0000313" key="16">
    <source>
        <dbReference type="Proteomes" id="UP000230407"/>
    </source>
</evidence>
<feature type="transmembrane region" description="Helical" evidence="12">
    <location>
        <begin position="170"/>
        <end position="190"/>
    </location>
</feature>
<comment type="caution">
    <text evidence="15">The sequence shown here is derived from an EMBL/GenBank/DDBJ whole genome shotgun (WGS) entry which is preliminary data.</text>
</comment>
<evidence type="ECO:0000256" key="6">
    <source>
        <dbReference type="ARBA" id="ARBA00022692"/>
    </source>
</evidence>
<dbReference type="SMART" id="SM00388">
    <property type="entry name" value="HisKA"/>
    <property type="match status" value="1"/>
</dbReference>
<proteinExistence type="predicted"/>
<evidence type="ECO:0000256" key="1">
    <source>
        <dbReference type="ARBA" id="ARBA00000085"/>
    </source>
</evidence>
<keyword evidence="9" id="KW-0902">Two-component regulatory system</keyword>
<dbReference type="InterPro" id="IPR004358">
    <property type="entry name" value="Sig_transdc_His_kin-like_C"/>
</dbReference>
<dbReference type="CDD" id="cd00082">
    <property type="entry name" value="HisKA"/>
    <property type="match status" value="1"/>
</dbReference>
<dbReference type="SMART" id="SM00387">
    <property type="entry name" value="HATPase_c"/>
    <property type="match status" value="1"/>
</dbReference>
<accession>A0A2M8LTY1</accession>
<feature type="domain" description="Histidine kinase" evidence="13">
    <location>
        <begin position="280"/>
        <end position="495"/>
    </location>
</feature>
<evidence type="ECO:0000256" key="2">
    <source>
        <dbReference type="ARBA" id="ARBA00004236"/>
    </source>
</evidence>